<gene>
    <name evidence="1" type="ORF">CBR_g58651</name>
</gene>
<protein>
    <submittedName>
        <fullName evidence="1">Uncharacterized protein</fullName>
    </submittedName>
</protein>
<keyword evidence="2" id="KW-1185">Reference proteome</keyword>
<dbReference type="Gramene" id="GBG93068">
    <property type="protein sequence ID" value="GBG93068"/>
    <property type="gene ID" value="CBR_g58651"/>
</dbReference>
<organism evidence="1 2">
    <name type="scientific">Chara braunii</name>
    <name type="common">Braun's stonewort</name>
    <dbReference type="NCBI Taxonomy" id="69332"/>
    <lineage>
        <taxon>Eukaryota</taxon>
        <taxon>Viridiplantae</taxon>
        <taxon>Streptophyta</taxon>
        <taxon>Charophyceae</taxon>
        <taxon>Charales</taxon>
        <taxon>Characeae</taxon>
        <taxon>Chara</taxon>
    </lineage>
</organism>
<dbReference type="AlphaFoldDB" id="A0A388MER7"/>
<comment type="caution">
    <text evidence="1">The sequence shown here is derived from an EMBL/GenBank/DDBJ whole genome shotgun (WGS) entry which is preliminary data.</text>
</comment>
<reference evidence="1 2" key="1">
    <citation type="journal article" date="2018" name="Cell">
        <title>The Chara Genome: Secondary Complexity and Implications for Plant Terrestrialization.</title>
        <authorList>
            <person name="Nishiyama T."/>
            <person name="Sakayama H."/>
            <person name="Vries J.D."/>
            <person name="Buschmann H."/>
            <person name="Saint-Marcoux D."/>
            <person name="Ullrich K.K."/>
            <person name="Haas F.B."/>
            <person name="Vanderstraeten L."/>
            <person name="Becker D."/>
            <person name="Lang D."/>
            <person name="Vosolsobe S."/>
            <person name="Rombauts S."/>
            <person name="Wilhelmsson P.K.I."/>
            <person name="Janitza P."/>
            <person name="Kern R."/>
            <person name="Heyl A."/>
            <person name="Rumpler F."/>
            <person name="Villalobos L.I.A.C."/>
            <person name="Clay J.M."/>
            <person name="Skokan R."/>
            <person name="Toyoda A."/>
            <person name="Suzuki Y."/>
            <person name="Kagoshima H."/>
            <person name="Schijlen E."/>
            <person name="Tajeshwar N."/>
            <person name="Catarino B."/>
            <person name="Hetherington A.J."/>
            <person name="Saltykova A."/>
            <person name="Bonnot C."/>
            <person name="Breuninger H."/>
            <person name="Symeonidi A."/>
            <person name="Radhakrishnan G.V."/>
            <person name="Van Nieuwerburgh F."/>
            <person name="Deforce D."/>
            <person name="Chang C."/>
            <person name="Karol K.G."/>
            <person name="Hedrich R."/>
            <person name="Ulvskov P."/>
            <person name="Glockner G."/>
            <person name="Delwiche C.F."/>
            <person name="Petrasek J."/>
            <person name="Van de Peer Y."/>
            <person name="Friml J."/>
            <person name="Beilby M."/>
            <person name="Dolan L."/>
            <person name="Kohara Y."/>
            <person name="Sugano S."/>
            <person name="Fujiyama A."/>
            <person name="Delaux P.-M."/>
            <person name="Quint M."/>
            <person name="TheiBen G."/>
            <person name="Hagemann M."/>
            <person name="Harholt J."/>
            <person name="Dunand C."/>
            <person name="Zachgo S."/>
            <person name="Langdale J."/>
            <person name="Maumus F."/>
            <person name="Straeten D.V.D."/>
            <person name="Gould S.B."/>
            <person name="Rensing S.A."/>
        </authorList>
    </citation>
    <scope>NUCLEOTIDE SEQUENCE [LARGE SCALE GENOMIC DNA]</scope>
    <source>
        <strain evidence="1 2">S276</strain>
    </source>
</reference>
<proteinExistence type="predicted"/>
<dbReference type="EMBL" id="BFEA01001219">
    <property type="protein sequence ID" value="GBG93068.1"/>
    <property type="molecule type" value="Genomic_DNA"/>
</dbReference>
<sequence>MAGLLDEAHNLNDVLLDFRTAFHGSVFEKYHVVPVQVATLEAFYYVDVGNTADFFGDLSEFLIDPGSADLLKRDRDAFIEQFGECINEDLRNAGTMSLPCAIVDLSKDFLEESSEFFEEISKKAEAGGCDDWVESFWELEVRLVELALSHSNDYRAKIFHRSGMDVVQESDAALATDMFDFCRNWQQLTTRKVFHKIWRVMMVHFIDFDMVGENGERFPLRMRMLDLIEEEAFDEWGWFAEVRDRETNILIARADGSSQCQETRLDIVAANTVNQRYKPHGDVCTLTRTSGRFRHFHHYNHEQPDGYDLEEWDEDFYESDDRQTQVLSRIPPEEKELILEEIGRLRKNSFCRSHDHYISYSSELEFERLIPVAARLSSLHFLEVFSGRPCDHFDAVVRRFELCTSTLEESQQRDRERSRENINRFRHLLKGTCWEQLPEDLIMRILGLVVPTQRHRVG</sequence>
<accession>A0A388MER7</accession>
<dbReference type="Proteomes" id="UP000265515">
    <property type="component" value="Unassembled WGS sequence"/>
</dbReference>
<evidence type="ECO:0000313" key="1">
    <source>
        <dbReference type="EMBL" id="GBG93068.1"/>
    </source>
</evidence>
<evidence type="ECO:0000313" key="2">
    <source>
        <dbReference type="Proteomes" id="UP000265515"/>
    </source>
</evidence>
<name>A0A388MER7_CHABU</name>